<name>A0ABP1Q2R6_9HEXA</name>
<feature type="region of interest" description="Disordered" evidence="1">
    <location>
        <begin position="290"/>
        <end position="310"/>
    </location>
</feature>
<gene>
    <name evidence="3" type="ORF">ODALV1_LOCUS5582</name>
</gene>
<dbReference type="Pfam" id="PF21788">
    <property type="entry name" value="TNP-like_GBD"/>
    <property type="match status" value="1"/>
</dbReference>
<dbReference type="InterPro" id="IPR048366">
    <property type="entry name" value="TNP-like_GBD"/>
</dbReference>
<comment type="caution">
    <text evidence="3">The sequence shown here is derived from an EMBL/GenBank/DDBJ whole genome shotgun (WGS) entry which is preliminary data.</text>
</comment>
<feature type="domain" description="Transposable element P transposase-like GTP-binding insertion" evidence="2">
    <location>
        <begin position="38"/>
        <end position="143"/>
    </location>
</feature>
<sequence>MGGPNQSLANKLGISEEKPYFTNPVSGEKVYWFYDAPHLLKLLRNHILDSKGLKLKCGKTIDKSVFEKILRADSQDFKICYKLTQKHISLNNREKQRVCYAAQLLSRTTSLAIESLDPNNKEISEFVALVNDWFDVFNSRHPNDPIRKPFGMDLENQTAILDRMSDEIRHLRKGDKRAMLPFQRGILISINSLKALFNDLSTGPLKMRYTITRAYNQDKLENCFGMIRAVGRYHDCPNAYEAQCRLKTVMLGWNYRENTRSVSANIEDSAPTTFLSSLLLSSLNKNSTGCTEDGSCDDDVQDPDVENNQLDEDELPSEENWNEFYGKLNSSEKCEFGGKEYVCGFIARKLKKKFPQLSLGHTSSVTRMPQSWVQRKSRGNLTVPTYDWLAMCSKLDKVFVQHHDLPGPVKVNQNPGAIRGLRRKLEKRFPEIPPQAIRLFVRTRTFIRIKHVNHNIVANRFSRNKKGAQFAKSSMNLRNQSRTNEGFSILNFDDEEMSTTCRGI</sequence>
<protein>
    <recommendedName>
        <fullName evidence="2">Transposable element P transposase-like GTP-binding insertion domain-containing protein</fullName>
    </recommendedName>
</protein>
<evidence type="ECO:0000259" key="2">
    <source>
        <dbReference type="Pfam" id="PF21788"/>
    </source>
</evidence>
<organism evidence="3 4">
    <name type="scientific">Orchesella dallaii</name>
    <dbReference type="NCBI Taxonomy" id="48710"/>
    <lineage>
        <taxon>Eukaryota</taxon>
        <taxon>Metazoa</taxon>
        <taxon>Ecdysozoa</taxon>
        <taxon>Arthropoda</taxon>
        <taxon>Hexapoda</taxon>
        <taxon>Collembola</taxon>
        <taxon>Entomobryomorpha</taxon>
        <taxon>Entomobryoidea</taxon>
        <taxon>Orchesellidae</taxon>
        <taxon>Orchesellinae</taxon>
        <taxon>Orchesella</taxon>
    </lineage>
</organism>
<keyword evidence="4" id="KW-1185">Reference proteome</keyword>
<dbReference type="EMBL" id="CAXLJM020000017">
    <property type="protein sequence ID" value="CAL8083730.1"/>
    <property type="molecule type" value="Genomic_DNA"/>
</dbReference>
<reference evidence="3 4" key="1">
    <citation type="submission" date="2024-08" db="EMBL/GenBank/DDBJ databases">
        <authorList>
            <person name="Cucini C."/>
            <person name="Frati F."/>
        </authorList>
    </citation>
    <scope>NUCLEOTIDE SEQUENCE [LARGE SCALE GENOMIC DNA]</scope>
</reference>
<proteinExistence type="predicted"/>
<evidence type="ECO:0000256" key="1">
    <source>
        <dbReference type="SAM" id="MobiDB-lite"/>
    </source>
</evidence>
<evidence type="ECO:0000313" key="4">
    <source>
        <dbReference type="Proteomes" id="UP001642540"/>
    </source>
</evidence>
<dbReference type="Proteomes" id="UP001642540">
    <property type="component" value="Unassembled WGS sequence"/>
</dbReference>
<evidence type="ECO:0000313" key="3">
    <source>
        <dbReference type="EMBL" id="CAL8083730.1"/>
    </source>
</evidence>
<accession>A0ABP1Q2R6</accession>
<feature type="compositionally biased region" description="Acidic residues" evidence="1">
    <location>
        <begin position="294"/>
        <end position="310"/>
    </location>
</feature>